<keyword evidence="4" id="KW-0233">DNA recombination</keyword>
<dbReference type="Proteomes" id="UP000618943">
    <property type="component" value="Unassembled WGS sequence"/>
</dbReference>
<keyword evidence="3" id="KW-0238">DNA-binding</keyword>
<accession>A0ABS1HCK4</accession>
<dbReference type="Gene3D" id="1.10.443.10">
    <property type="entry name" value="Intergrase catalytic core"/>
    <property type="match status" value="1"/>
</dbReference>
<reference evidence="6 7" key="1">
    <citation type="submission" date="2020-12" db="EMBL/GenBank/DDBJ databases">
        <title>YIM B01967 draft genome.</title>
        <authorList>
            <person name="Yan X."/>
        </authorList>
    </citation>
    <scope>NUCLEOTIDE SEQUENCE [LARGE SCALE GENOMIC DNA]</scope>
    <source>
        <strain evidence="6 7">YIM B01967</strain>
    </source>
</reference>
<evidence type="ECO:0000256" key="4">
    <source>
        <dbReference type="ARBA" id="ARBA00023172"/>
    </source>
</evidence>
<dbReference type="Gene3D" id="1.10.150.130">
    <property type="match status" value="1"/>
</dbReference>
<dbReference type="InterPro" id="IPR028259">
    <property type="entry name" value="AP2-like_int_N"/>
</dbReference>
<keyword evidence="7" id="KW-1185">Reference proteome</keyword>
<evidence type="ECO:0000256" key="1">
    <source>
        <dbReference type="ARBA" id="ARBA00008857"/>
    </source>
</evidence>
<evidence type="ECO:0000313" key="6">
    <source>
        <dbReference type="EMBL" id="MBK3497168.1"/>
    </source>
</evidence>
<dbReference type="Pfam" id="PF14657">
    <property type="entry name" value="Arm-DNA-bind_4"/>
    <property type="match status" value="1"/>
</dbReference>
<evidence type="ECO:0000313" key="7">
    <source>
        <dbReference type="Proteomes" id="UP000618943"/>
    </source>
</evidence>
<dbReference type="PANTHER" id="PTHR30629:SF6">
    <property type="entry name" value="PROPHAGE INTEGRASE INTA-RELATED"/>
    <property type="match status" value="1"/>
</dbReference>
<dbReference type="CDD" id="cd01189">
    <property type="entry name" value="INT_ICEBs1_C_like"/>
    <property type="match status" value="1"/>
</dbReference>
<evidence type="ECO:0000259" key="5">
    <source>
        <dbReference type="PROSITE" id="PS51898"/>
    </source>
</evidence>
<evidence type="ECO:0000256" key="2">
    <source>
        <dbReference type="ARBA" id="ARBA00022908"/>
    </source>
</evidence>
<feature type="domain" description="Tyr recombinase" evidence="5">
    <location>
        <begin position="177"/>
        <end position="380"/>
    </location>
</feature>
<dbReference type="Pfam" id="PF00589">
    <property type="entry name" value="Phage_integrase"/>
    <property type="match status" value="1"/>
</dbReference>
<dbReference type="Pfam" id="PF14659">
    <property type="entry name" value="Phage_int_SAM_3"/>
    <property type="match status" value="1"/>
</dbReference>
<dbReference type="InterPro" id="IPR004107">
    <property type="entry name" value="Integrase_SAM-like_N"/>
</dbReference>
<dbReference type="InterPro" id="IPR011010">
    <property type="entry name" value="DNA_brk_join_enz"/>
</dbReference>
<sequence length="392" mass="45317">MTNQSKYHPAIQPYQLKNGKDFYRFTAYIGVDPLTGKEVTVTRSRFKTPKQAQVALDKLKYQHNNGQSPENNRKSFADVHKEWDVLYKESGIVMSTYSKTEGYFKNHILPFFSDLKVAKITVRHCEEFAYQLSKELKYFHHIVNYASEVMETAVRYNYINSNPFKTAKIPNEQGQGKIDNYLDIQDFKVLLDYSKNLDSKSYALLRLLMFTGMRKGELIPLTWSDIDFAKKTLAIHDGYSFSKYNYGNNVGVPKGKINRILILDDETLNALKIWQLEQKQLLIQLGIEIKPYDQQLIFSNTVNNFIKQDYPNQLLRKALDVLSLKYITIHGLRHTHATQLTEAGSSLIGIQQRLGHAENKNTTNAYYVHVTEQIKTNTLDLLLAYLAEKGIY</sequence>
<gene>
    <name evidence="6" type="ORF">JFL43_20505</name>
</gene>
<name>A0ABS1HCK4_9BACL</name>
<dbReference type="InterPro" id="IPR013762">
    <property type="entry name" value="Integrase-like_cat_sf"/>
</dbReference>
<comment type="caution">
    <text evidence="6">The sequence shown here is derived from an EMBL/GenBank/DDBJ whole genome shotgun (WGS) entry which is preliminary data.</text>
</comment>
<organism evidence="6 7">
    <name type="scientific">Viridibacillus soli</name>
    <dbReference type="NCBI Taxonomy" id="2798301"/>
    <lineage>
        <taxon>Bacteria</taxon>
        <taxon>Bacillati</taxon>
        <taxon>Bacillota</taxon>
        <taxon>Bacilli</taxon>
        <taxon>Bacillales</taxon>
        <taxon>Caryophanaceae</taxon>
        <taxon>Viridibacillus</taxon>
    </lineage>
</organism>
<dbReference type="InterPro" id="IPR002104">
    <property type="entry name" value="Integrase_catalytic"/>
</dbReference>
<proteinExistence type="inferred from homology"/>
<dbReference type="InterPro" id="IPR050808">
    <property type="entry name" value="Phage_Integrase"/>
</dbReference>
<dbReference type="InterPro" id="IPR010998">
    <property type="entry name" value="Integrase_recombinase_N"/>
</dbReference>
<keyword evidence="2" id="KW-0229">DNA integration</keyword>
<evidence type="ECO:0000256" key="3">
    <source>
        <dbReference type="ARBA" id="ARBA00023125"/>
    </source>
</evidence>
<comment type="similarity">
    <text evidence="1">Belongs to the 'phage' integrase family.</text>
</comment>
<dbReference type="EMBL" id="JAEOAH010000053">
    <property type="protein sequence ID" value="MBK3497168.1"/>
    <property type="molecule type" value="Genomic_DNA"/>
</dbReference>
<dbReference type="SUPFAM" id="SSF56349">
    <property type="entry name" value="DNA breaking-rejoining enzymes"/>
    <property type="match status" value="1"/>
</dbReference>
<dbReference type="PANTHER" id="PTHR30629">
    <property type="entry name" value="PROPHAGE INTEGRASE"/>
    <property type="match status" value="1"/>
</dbReference>
<dbReference type="PROSITE" id="PS51898">
    <property type="entry name" value="TYR_RECOMBINASE"/>
    <property type="match status" value="1"/>
</dbReference>
<protein>
    <submittedName>
        <fullName evidence="6">Site-specific integrase</fullName>
    </submittedName>
</protein>
<dbReference type="RefSeq" id="WP_200750471.1">
    <property type="nucleotide sequence ID" value="NZ_JAEOAH010000053.1"/>
</dbReference>